<proteinExistence type="inferred from homology"/>
<dbReference type="GO" id="GO:0005886">
    <property type="term" value="C:plasma membrane"/>
    <property type="evidence" value="ECO:0007669"/>
    <property type="project" value="UniProtKB-SubCell"/>
</dbReference>
<evidence type="ECO:0000256" key="5">
    <source>
        <dbReference type="ARBA" id="ARBA00022989"/>
    </source>
</evidence>
<keyword evidence="5 7" id="KW-1133">Transmembrane helix</keyword>
<dbReference type="InterPro" id="IPR000515">
    <property type="entry name" value="MetI-like"/>
</dbReference>
<dbReference type="Gene3D" id="1.10.3720.10">
    <property type="entry name" value="MetI-like"/>
    <property type="match status" value="1"/>
</dbReference>
<protein>
    <submittedName>
        <fullName evidence="9">ABC transporter permease</fullName>
    </submittedName>
</protein>
<feature type="transmembrane region" description="Helical" evidence="7">
    <location>
        <begin position="136"/>
        <end position="161"/>
    </location>
</feature>
<feature type="transmembrane region" description="Helical" evidence="7">
    <location>
        <begin position="187"/>
        <end position="207"/>
    </location>
</feature>
<feature type="transmembrane region" description="Helical" evidence="7">
    <location>
        <begin position="245"/>
        <end position="271"/>
    </location>
</feature>
<keyword evidence="6 7" id="KW-0472">Membrane</keyword>
<evidence type="ECO:0000256" key="3">
    <source>
        <dbReference type="ARBA" id="ARBA00022475"/>
    </source>
</evidence>
<evidence type="ECO:0000256" key="4">
    <source>
        <dbReference type="ARBA" id="ARBA00022692"/>
    </source>
</evidence>
<dbReference type="CDD" id="cd06261">
    <property type="entry name" value="TM_PBP2"/>
    <property type="match status" value="1"/>
</dbReference>
<dbReference type="RefSeq" id="WP_066733179.1">
    <property type="nucleotide sequence ID" value="NZ_PJRP01000011.1"/>
</dbReference>
<organism evidence="9 10">
    <name type="scientific">Cupriavidus pauculus</name>
    <dbReference type="NCBI Taxonomy" id="82633"/>
    <lineage>
        <taxon>Bacteria</taxon>
        <taxon>Pseudomonadati</taxon>
        <taxon>Pseudomonadota</taxon>
        <taxon>Betaproteobacteria</taxon>
        <taxon>Burkholderiales</taxon>
        <taxon>Burkholderiaceae</taxon>
        <taxon>Cupriavidus</taxon>
    </lineage>
</organism>
<keyword evidence="2 7" id="KW-0813">Transport</keyword>
<keyword evidence="3" id="KW-1003">Cell membrane</keyword>
<comment type="similarity">
    <text evidence="7">Belongs to the binding-protein-dependent transport system permease family.</text>
</comment>
<feature type="transmembrane region" description="Helical" evidence="7">
    <location>
        <begin position="101"/>
        <end position="124"/>
    </location>
</feature>
<dbReference type="Pfam" id="PF00528">
    <property type="entry name" value="BPD_transp_1"/>
    <property type="match status" value="1"/>
</dbReference>
<dbReference type="InterPro" id="IPR035906">
    <property type="entry name" value="MetI-like_sf"/>
</dbReference>
<evidence type="ECO:0000256" key="7">
    <source>
        <dbReference type="RuleBase" id="RU363032"/>
    </source>
</evidence>
<accession>A0A2N5C8A2</accession>
<dbReference type="SUPFAM" id="SSF161098">
    <property type="entry name" value="MetI-like"/>
    <property type="match status" value="1"/>
</dbReference>
<dbReference type="PROSITE" id="PS50928">
    <property type="entry name" value="ABC_TM1"/>
    <property type="match status" value="1"/>
</dbReference>
<comment type="subcellular location">
    <subcellularLocation>
        <location evidence="1 7">Cell membrane</location>
        <topology evidence="1 7">Multi-pass membrane protein</topology>
    </subcellularLocation>
</comment>
<dbReference type="Proteomes" id="UP000234341">
    <property type="component" value="Unassembled WGS sequence"/>
</dbReference>
<evidence type="ECO:0000256" key="2">
    <source>
        <dbReference type="ARBA" id="ARBA00022448"/>
    </source>
</evidence>
<evidence type="ECO:0000259" key="8">
    <source>
        <dbReference type="PROSITE" id="PS50928"/>
    </source>
</evidence>
<reference evidence="9 10" key="1">
    <citation type="submission" date="2017-12" db="EMBL/GenBank/DDBJ databases">
        <title>Genome sequence of the active heterotrophic nitrifier-denitrifier, Cupriavidus pauculus UM1.</title>
        <authorList>
            <person name="Putonti C."/>
            <person name="Castignetti D."/>
        </authorList>
    </citation>
    <scope>NUCLEOTIDE SEQUENCE [LARGE SCALE GENOMIC DNA]</scope>
    <source>
        <strain evidence="9 10">UM1</strain>
    </source>
</reference>
<gene>
    <name evidence="9" type="ORF">CYJ10_21290</name>
</gene>
<evidence type="ECO:0000313" key="10">
    <source>
        <dbReference type="Proteomes" id="UP000234341"/>
    </source>
</evidence>
<dbReference type="InterPro" id="IPR045621">
    <property type="entry name" value="BPD_transp_1_N"/>
</dbReference>
<comment type="caution">
    <text evidence="9">The sequence shown here is derived from an EMBL/GenBank/DDBJ whole genome shotgun (WGS) entry which is preliminary data.</text>
</comment>
<feature type="domain" description="ABC transmembrane type-1" evidence="8">
    <location>
        <begin position="99"/>
        <end position="310"/>
    </location>
</feature>
<keyword evidence="4 7" id="KW-0812">Transmembrane</keyword>
<sequence length="324" mass="35358">MSRTQRMFSRLVQGVFAILVIATVNFLLIRAAPGDPVSVMAGEAGASDPQFVAQLRAQFGLDDPLPVQLGNYLSHVAKLDLGFSYRQQQPVLDLIVQRLPATLLLTGTAFVLSVLFGVALGAWASRRAGSLTDNAITTFALLFYATPLYWLAMMAVLLFSVQLEWLPGFGYFTVGADLHGMARVADIAQHLILPSLTLALFYMAVYARMTRASMLEVAQMDFVKTARAKGLRPGRIQRAHILRNALLPVVTLAGIQAGGMIGGAVLTETVFAWPGIGRLMFDALLQRDYNLLLGCFLVTAAMAVVFNLITDFVYTLVDPRIEMQ</sequence>
<dbReference type="PANTHER" id="PTHR43163:SF9">
    <property type="entry name" value="ABC TRANSPORTER PERMEASE PROTEIN"/>
    <property type="match status" value="1"/>
</dbReference>
<feature type="transmembrane region" description="Helical" evidence="7">
    <location>
        <begin position="291"/>
        <end position="317"/>
    </location>
</feature>
<name>A0A2N5C8A2_9BURK</name>
<feature type="transmembrane region" description="Helical" evidence="7">
    <location>
        <begin position="12"/>
        <end position="32"/>
    </location>
</feature>
<evidence type="ECO:0000256" key="1">
    <source>
        <dbReference type="ARBA" id="ARBA00004651"/>
    </source>
</evidence>
<dbReference type="GO" id="GO:0055085">
    <property type="term" value="P:transmembrane transport"/>
    <property type="evidence" value="ECO:0007669"/>
    <property type="project" value="InterPro"/>
</dbReference>
<evidence type="ECO:0000256" key="6">
    <source>
        <dbReference type="ARBA" id="ARBA00023136"/>
    </source>
</evidence>
<dbReference type="OrthoDB" id="9803623at2"/>
<dbReference type="Pfam" id="PF19300">
    <property type="entry name" value="BPD_transp_1_N"/>
    <property type="match status" value="1"/>
</dbReference>
<dbReference type="AlphaFoldDB" id="A0A2N5C8A2"/>
<evidence type="ECO:0000313" key="9">
    <source>
        <dbReference type="EMBL" id="PLP98432.1"/>
    </source>
</evidence>
<dbReference type="EMBL" id="PJRP01000011">
    <property type="protein sequence ID" value="PLP98432.1"/>
    <property type="molecule type" value="Genomic_DNA"/>
</dbReference>
<dbReference type="PANTHER" id="PTHR43163">
    <property type="entry name" value="DIPEPTIDE TRANSPORT SYSTEM PERMEASE PROTEIN DPPB-RELATED"/>
    <property type="match status" value="1"/>
</dbReference>